<keyword evidence="6 16" id="KW-0732">Signal</keyword>
<feature type="domain" description="Glycosyl hydrolase family 31 C-terminal" evidence="19">
    <location>
        <begin position="672"/>
        <end position="761"/>
    </location>
</feature>
<evidence type="ECO:0000256" key="8">
    <source>
        <dbReference type="ARBA" id="ARBA00023180"/>
    </source>
</evidence>
<evidence type="ECO:0000259" key="18">
    <source>
        <dbReference type="Pfam" id="PF13802"/>
    </source>
</evidence>
<feature type="signal peptide" evidence="16">
    <location>
        <begin position="1"/>
        <end position="18"/>
    </location>
</feature>
<evidence type="ECO:0000256" key="10">
    <source>
        <dbReference type="ARBA" id="ARBA00023295"/>
    </source>
</evidence>
<keyword evidence="7 14" id="KW-0378">Hydrolase</keyword>
<keyword evidence="11" id="KW-0961">Cell wall biogenesis/degradation</keyword>
<dbReference type="CDD" id="cd14752">
    <property type="entry name" value="GH31_N"/>
    <property type="match status" value="1"/>
</dbReference>
<keyword evidence="10 14" id="KW-0326">Glycosidase</keyword>
<sequence>MVVIPILLALWASGLGAAQNPCPGYTATNVEPTEHGLIANLHLAGPACNVYGTDLPNLTLSVEYQTASRLHVIIQDQNRTVYQVPESVLPRPNTTNAVSASDSQLQFTYTEDPFSFAVSRPGGEVLFNTSGSPIIFESQYLRLRTALPNDPNLYGLGEHSDHFRLNTSNYTRTLWSRDSYAIPEGTNLYGNHPVYIDHRGENGTHGVLLLNSNGMDIKINDTDGQYLEYNTLGGVLDFYFVAGPSPIEVSQQVSEVVGKPAMMAYWTFGFHQCRYGYRDVYQVAEVVYNYSQANIPLETMWTDIDYMDARKVFTLDPDRFPLPKMRELVAYLHAHQQHYIMMVDPAVAYQNYSAFNHGREQDIFMKNADGSIFEGVVWPGVTAFPDWFHPGTQDYWNSEFDTFFSPETGVDISALWIDMNEAANFCNYPCSNASGYAEENGFPPEPPPVREGPAIVLEGFPPDFQPPTNAKRQDTTTGTMLGLSGRKLINPPYTIRNAAGSLSNKTLDTNLVHHNGLVEYDTHNLYGTMMSSVSRAALLHRRPGERPLVITRSTFLGAGAHVGHWTGDNVANWAQYEISISDMLNFASIFQVPMVGSDVCGFSGNTTETLCARWMMLGAFQSFYRNHNELGSIGQEAYRWPTAAEASRYAIDIRYRTLDYLYTAFYTQTQTGKPLLNPIFYLYPEDAKTFGIDAQFFYGDSILVSPVTKENTTTVDIYLPDDIFYDWNHGWSPVRGNASAVTLSDVNFTTIPLHVRGGSILPLRVQSANTTTELRKKGFHLVIAPGIDGTAHGSLYLDDGLMIEQPSTTFINFTYNNGSFSMSGDYSYAVNVSIERMSICSVASAPPSVDITGHESTFTFDNTTQVVTIDTSIPLSQDVSFQLPSSQASSITPGTGIEQSSGNGTQGEGGSRSEGGESAASPYLGSDVGFKVLAALLAVSVIQMAF</sequence>
<keyword evidence="9" id="KW-0119">Carbohydrate metabolism</keyword>
<dbReference type="VEuPathDB" id="FungiDB:Z518_08419"/>
<evidence type="ECO:0000256" key="6">
    <source>
        <dbReference type="ARBA" id="ARBA00022729"/>
    </source>
</evidence>
<dbReference type="OrthoDB" id="5839090at2759"/>
<dbReference type="GO" id="GO:0004558">
    <property type="term" value="F:alpha-1,4-glucosidase activity"/>
    <property type="evidence" value="ECO:0007669"/>
    <property type="project" value="UniProtKB-EC"/>
</dbReference>
<feature type="region of interest" description="Disordered" evidence="15">
    <location>
        <begin position="885"/>
        <end position="920"/>
    </location>
</feature>
<dbReference type="InterPro" id="IPR017853">
    <property type="entry name" value="GH"/>
</dbReference>
<dbReference type="InterPro" id="IPR013780">
    <property type="entry name" value="Glyco_hydro_b"/>
</dbReference>
<dbReference type="GO" id="GO:0071555">
    <property type="term" value="P:cell wall organization"/>
    <property type="evidence" value="ECO:0007669"/>
    <property type="project" value="UniProtKB-KW"/>
</dbReference>
<dbReference type="SUPFAM" id="SSF74650">
    <property type="entry name" value="Galactose mutarotase-like"/>
    <property type="match status" value="1"/>
</dbReference>
<dbReference type="Proteomes" id="UP000053617">
    <property type="component" value="Unassembled WGS sequence"/>
</dbReference>
<comment type="catalytic activity">
    <reaction evidence="2">
        <text>Hydrolysis of terminal, non-reducing (1-&gt;4)-linked alpha-D-glucose residues with release of alpha-D-glucose.</text>
        <dbReference type="EC" id="3.2.1.20"/>
    </reaction>
</comment>
<evidence type="ECO:0000256" key="12">
    <source>
        <dbReference type="ARBA" id="ARBA00023326"/>
    </source>
</evidence>
<dbReference type="PANTHER" id="PTHR22762">
    <property type="entry name" value="ALPHA-GLUCOSIDASE"/>
    <property type="match status" value="1"/>
</dbReference>
<dbReference type="Gene3D" id="2.60.40.1180">
    <property type="entry name" value="Golgi alpha-mannosidase II"/>
    <property type="match status" value="2"/>
</dbReference>
<dbReference type="GO" id="GO:0030246">
    <property type="term" value="F:carbohydrate binding"/>
    <property type="evidence" value="ECO:0007669"/>
    <property type="project" value="InterPro"/>
</dbReference>
<evidence type="ECO:0000256" key="13">
    <source>
        <dbReference type="ARBA" id="ARBA00025512"/>
    </source>
</evidence>
<evidence type="ECO:0000256" key="14">
    <source>
        <dbReference type="RuleBase" id="RU361185"/>
    </source>
</evidence>
<proteinExistence type="inferred from homology"/>
<dbReference type="Gene3D" id="3.20.20.80">
    <property type="entry name" value="Glycosidases"/>
    <property type="match status" value="1"/>
</dbReference>
<evidence type="ECO:0000256" key="1">
    <source>
        <dbReference type="ARBA" id="ARBA00000448"/>
    </source>
</evidence>
<evidence type="ECO:0000256" key="4">
    <source>
        <dbReference type="ARBA" id="ARBA00007806"/>
    </source>
</evidence>
<dbReference type="STRING" id="1442369.A0A0D2GW76"/>
<evidence type="ECO:0000259" key="17">
    <source>
        <dbReference type="Pfam" id="PF01055"/>
    </source>
</evidence>
<dbReference type="InterPro" id="IPR048395">
    <property type="entry name" value="Glyco_hydro_31_C"/>
</dbReference>
<dbReference type="SUPFAM" id="SSF51011">
    <property type="entry name" value="Glycosyl hydrolase domain"/>
    <property type="match status" value="1"/>
</dbReference>
<evidence type="ECO:0000256" key="15">
    <source>
        <dbReference type="SAM" id="MobiDB-lite"/>
    </source>
</evidence>
<dbReference type="PANTHER" id="PTHR22762:SF67">
    <property type="entry name" value="ALPHA_BETA-GLUCOSIDASE AGDC-RELATED"/>
    <property type="match status" value="1"/>
</dbReference>
<protein>
    <submittedName>
        <fullName evidence="20">Rhinocladiella mackenziei CBS 650.93 unplaced genomic scaffold supercont1.6, whole genome shotgun sequence</fullName>
    </submittedName>
</protein>
<evidence type="ECO:0000256" key="11">
    <source>
        <dbReference type="ARBA" id="ARBA00023316"/>
    </source>
</evidence>
<dbReference type="InterPro" id="IPR011013">
    <property type="entry name" value="Gal_mutarotase_sf_dom"/>
</dbReference>
<evidence type="ECO:0000256" key="2">
    <source>
        <dbReference type="ARBA" id="ARBA00001657"/>
    </source>
</evidence>
<dbReference type="Gene3D" id="2.60.40.1760">
    <property type="entry name" value="glycosyl hydrolase (family 31)"/>
    <property type="match status" value="1"/>
</dbReference>
<evidence type="ECO:0000256" key="5">
    <source>
        <dbReference type="ARBA" id="ARBA00022525"/>
    </source>
</evidence>
<feature type="chain" id="PRO_5002258968" evidence="16">
    <location>
        <begin position="19"/>
        <end position="946"/>
    </location>
</feature>
<evidence type="ECO:0000256" key="9">
    <source>
        <dbReference type="ARBA" id="ARBA00023277"/>
    </source>
</evidence>
<evidence type="ECO:0000313" key="20">
    <source>
        <dbReference type="EMBL" id="KIX02478.1"/>
    </source>
</evidence>
<dbReference type="Pfam" id="PF01055">
    <property type="entry name" value="Glyco_hydro_31_2nd"/>
    <property type="match status" value="1"/>
</dbReference>
<dbReference type="GeneID" id="25296490"/>
<dbReference type="RefSeq" id="XP_013269614.1">
    <property type="nucleotide sequence ID" value="XM_013414160.1"/>
</dbReference>
<dbReference type="EMBL" id="KN847480">
    <property type="protein sequence ID" value="KIX02478.1"/>
    <property type="molecule type" value="Genomic_DNA"/>
</dbReference>
<keyword evidence="21" id="KW-1185">Reference proteome</keyword>
<evidence type="ECO:0000313" key="21">
    <source>
        <dbReference type="Proteomes" id="UP000053617"/>
    </source>
</evidence>
<comment type="catalytic activity">
    <reaction evidence="1">
        <text>Hydrolysis of terminal, non-reducing beta-D-glucosyl residues with release of beta-D-glucose.</text>
        <dbReference type="EC" id="3.2.1.21"/>
    </reaction>
</comment>
<dbReference type="AlphaFoldDB" id="A0A0D2GW76"/>
<keyword evidence="5" id="KW-0964">Secreted</keyword>
<dbReference type="SUPFAM" id="SSF51445">
    <property type="entry name" value="(Trans)glycosidases"/>
    <property type="match status" value="1"/>
</dbReference>
<evidence type="ECO:0000256" key="3">
    <source>
        <dbReference type="ARBA" id="ARBA00004613"/>
    </source>
</evidence>
<feature type="compositionally biased region" description="Polar residues" evidence="15">
    <location>
        <begin position="885"/>
        <end position="903"/>
    </location>
</feature>
<feature type="domain" description="Glycoside hydrolase family 31 N-terminal" evidence="18">
    <location>
        <begin position="93"/>
        <end position="214"/>
    </location>
</feature>
<comment type="function">
    <text evidence="13">Glucosidase involved in the degradation of cellulosic biomass. Has both alpha- and beta-glucosidase activity.</text>
</comment>
<gene>
    <name evidence="20" type="ORF">Z518_08419</name>
</gene>
<evidence type="ECO:0000256" key="7">
    <source>
        <dbReference type="ARBA" id="ARBA00022801"/>
    </source>
</evidence>
<keyword evidence="12" id="KW-0624">Polysaccharide degradation</keyword>
<dbReference type="Pfam" id="PF13802">
    <property type="entry name" value="Gal_mutarotas_2"/>
    <property type="match status" value="1"/>
</dbReference>
<reference evidence="20 21" key="1">
    <citation type="submission" date="2015-01" db="EMBL/GenBank/DDBJ databases">
        <title>The Genome Sequence of Rhinocladiella mackenzie CBS 650.93.</title>
        <authorList>
            <consortium name="The Broad Institute Genomics Platform"/>
            <person name="Cuomo C."/>
            <person name="de Hoog S."/>
            <person name="Gorbushina A."/>
            <person name="Stielow B."/>
            <person name="Teixiera M."/>
            <person name="Abouelleil A."/>
            <person name="Chapman S.B."/>
            <person name="Priest M."/>
            <person name="Young S.K."/>
            <person name="Wortman J."/>
            <person name="Nusbaum C."/>
            <person name="Birren B."/>
        </authorList>
    </citation>
    <scope>NUCLEOTIDE SEQUENCE [LARGE SCALE GENOMIC DNA]</scope>
    <source>
        <strain evidence="20 21">CBS 650.93</strain>
    </source>
</reference>
<dbReference type="CDD" id="cd06602">
    <property type="entry name" value="GH31_MGAM_SI_GAA"/>
    <property type="match status" value="1"/>
</dbReference>
<name>A0A0D2GW76_9EURO</name>
<comment type="similarity">
    <text evidence="4 14">Belongs to the glycosyl hydrolase 31 family.</text>
</comment>
<feature type="domain" description="Glycoside hydrolase family 31 TIM barrel" evidence="17">
    <location>
        <begin position="260"/>
        <end position="664"/>
    </location>
</feature>
<dbReference type="InterPro" id="IPR025887">
    <property type="entry name" value="Glyco_hydro_31_N_dom"/>
</dbReference>
<accession>A0A0D2GW76</accession>
<evidence type="ECO:0000256" key="16">
    <source>
        <dbReference type="SAM" id="SignalP"/>
    </source>
</evidence>
<dbReference type="HOGENOM" id="CLU_000631_11_0_1"/>
<comment type="subcellular location">
    <subcellularLocation>
        <location evidence="3">Secreted</location>
    </subcellularLocation>
</comment>
<dbReference type="Pfam" id="PF21365">
    <property type="entry name" value="Glyco_hydro_31_3rd"/>
    <property type="match status" value="1"/>
</dbReference>
<feature type="compositionally biased region" description="Gly residues" evidence="15">
    <location>
        <begin position="904"/>
        <end position="913"/>
    </location>
</feature>
<evidence type="ECO:0000259" key="19">
    <source>
        <dbReference type="Pfam" id="PF21365"/>
    </source>
</evidence>
<organism evidence="20 21">
    <name type="scientific">Rhinocladiella mackenziei CBS 650.93</name>
    <dbReference type="NCBI Taxonomy" id="1442369"/>
    <lineage>
        <taxon>Eukaryota</taxon>
        <taxon>Fungi</taxon>
        <taxon>Dikarya</taxon>
        <taxon>Ascomycota</taxon>
        <taxon>Pezizomycotina</taxon>
        <taxon>Eurotiomycetes</taxon>
        <taxon>Chaetothyriomycetidae</taxon>
        <taxon>Chaetothyriales</taxon>
        <taxon>Herpotrichiellaceae</taxon>
        <taxon>Rhinocladiella</taxon>
    </lineage>
</organism>
<dbReference type="GO" id="GO:0005576">
    <property type="term" value="C:extracellular region"/>
    <property type="evidence" value="ECO:0007669"/>
    <property type="project" value="UniProtKB-SubCell"/>
</dbReference>
<dbReference type="InterPro" id="IPR000322">
    <property type="entry name" value="Glyco_hydro_31_TIM"/>
</dbReference>
<dbReference type="GO" id="GO:0000272">
    <property type="term" value="P:polysaccharide catabolic process"/>
    <property type="evidence" value="ECO:0007669"/>
    <property type="project" value="UniProtKB-KW"/>
</dbReference>
<keyword evidence="8" id="KW-0325">Glycoprotein</keyword>
<dbReference type="GO" id="GO:0008422">
    <property type="term" value="F:beta-glucosidase activity"/>
    <property type="evidence" value="ECO:0007669"/>
    <property type="project" value="UniProtKB-EC"/>
</dbReference>